<dbReference type="Pfam" id="PF00728">
    <property type="entry name" value="Glyco_hydro_20"/>
    <property type="match status" value="1"/>
</dbReference>
<keyword evidence="10" id="KW-1185">Reference proteome</keyword>
<organism evidence="9 10">
    <name type="scientific">Hominenteromicrobium mulieris</name>
    <dbReference type="NCBI Taxonomy" id="2885357"/>
    <lineage>
        <taxon>Bacteria</taxon>
        <taxon>Bacillati</taxon>
        <taxon>Bacillota</taxon>
        <taxon>Clostridia</taxon>
        <taxon>Eubacteriales</taxon>
        <taxon>Oscillospiraceae</taxon>
        <taxon>Hominenteromicrobium</taxon>
    </lineage>
</organism>
<evidence type="ECO:0000313" key="10">
    <source>
        <dbReference type="Proteomes" id="UP001199424"/>
    </source>
</evidence>
<evidence type="ECO:0000259" key="7">
    <source>
        <dbReference type="Pfam" id="PF00728"/>
    </source>
</evidence>
<dbReference type="Gene3D" id="3.30.379.10">
    <property type="entry name" value="Chitobiase/beta-hexosaminidase domain 2-like"/>
    <property type="match status" value="1"/>
</dbReference>
<feature type="domain" description="Glycoside hydrolase family 20 catalytic" evidence="7">
    <location>
        <begin position="115"/>
        <end position="430"/>
    </location>
</feature>
<evidence type="ECO:0000256" key="3">
    <source>
        <dbReference type="ARBA" id="ARBA00012663"/>
    </source>
</evidence>
<feature type="active site" description="Proton donor" evidence="6">
    <location>
        <position position="269"/>
    </location>
</feature>
<dbReference type="SUPFAM" id="SSF55545">
    <property type="entry name" value="beta-N-acetylhexosaminidase-like domain"/>
    <property type="match status" value="1"/>
</dbReference>
<proteinExistence type="inferred from homology"/>
<comment type="caution">
    <text evidence="9">The sequence shown here is derived from an EMBL/GenBank/DDBJ whole genome shotgun (WGS) entry which is preliminary data.</text>
</comment>
<dbReference type="GO" id="GO:0005975">
    <property type="term" value="P:carbohydrate metabolic process"/>
    <property type="evidence" value="ECO:0007669"/>
    <property type="project" value="InterPro"/>
</dbReference>
<dbReference type="InterPro" id="IPR015883">
    <property type="entry name" value="Glyco_hydro_20_cat"/>
</dbReference>
<evidence type="ECO:0000256" key="6">
    <source>
        <dbReference type="PIRSR" id="PIRSR625705-1"/>
    </source>
</evidence>
<dbReference type="SUPFAM" id="SSF51445">
    <property type="entry name" value="(Trans)glycosidases"/>
    <property type="match status" value="1"/>
</dbReference>
<comment type="catalytic activity">
    <reaction evidence="1">
        <text>Hydrolysis of terminal non-reducing N-acetyl-D-hexosamine residues in N-acetyl-beta-D-hexosaminides.</text>
        <dbReference type="EC" id="3.2.1.52"/>
    </reaction>
</comment>
<dbReference type="InterPro" id="IPR015882">
    <property type="entry name" value="HEX_bac_N"/>
</dbReference>
<dbReference type="AlphaFoldDB" id="A0AAE3DID2"/>
<evidence type="ECO:0000313" key="9">
    <source>
        <dbReference type="EMBL" id="MCC2136472.1"/>
    </source>
</evidence>
<evidence type="ECO:0000256" key="4">
    <source>
        <dbReference type="ARBA" id="ARBA00022801"/>
    </source>
</evidence>
<reference evidence="9" key="1">
    <citation type="submission" date="2021-10" db="EMBL/GenBank/DDBJ databases">
        <title>Anaerobic single-cell dispensing facilitates the cultivation of human gut bacteria.</title>
        <authorList>
            <person name="Afrizal A."/>
        </authorList>
    </citation>
    <scope>NUCLEOTIDE SEQUENCE</scope>
    <source>
        <strain evidence="9">CLA-AA-H250</strain>
    </source>
</reference>
<dbReference type="Proteomes" id="UP001199424">
    <property type="component" value="Unassembled WGS sequence"/>
</dbReference>
<dbReference type="PRINTS" id="PR00738">
    <property type="entry name" value="GLHYDRLASE20"/>
</dbReference>
<dbReference type="EMBL" id="JAJEQC010000004">
    <property type="protein sequence ID" value="MCC2136472.1"/>
    <property type="molecule type" value="Genomic_DNA"/>
</dbReference>
<name>A0AAE3DID2_9FIRM</name>
<dbReference type="InterPro" id="IPR029018">
    <property type="entry name" value="Hex-like_dom2"/>
</dbReference>
<dbReference type="Pfam" id="PF02838">
    <property type="entry name" value="Glyco_hydro_20b"/>
    <property type="match status" value="1"/>
</dbReference>
<feature type="domain" description="Beta-hexosaminidase bacterial type N-terminal" evidence="8">
    <location>
        <begin position="3"/>
        <end position="112"/>
    </location>
</feature>
<accession>A0AAE3DID2</accession>
<keyword evidence="4" id="KW-0378">Hydrolase</keyword>
<dbReference type="EC" id="3.2.1.52" evidence="3"/>
<dbReference type="InterPro" id="IPR017853">
    <property type="entry name" value="GH"/>
</dbReference>
<keyword evidence="5" id="KW-0326">Glycosidase</keyword>
<dbReference type="PANTHER" id="PTHR22600">
    <property type="entry name" value="BETA-HEXOSAMINIDASE"/>
    <property type="match status" value="1"/>
</dbReference>
<evidence type="ECO:0000256" key="1">
    <source>
        <dbReference type="ARBA" id="ARBA00001231"/>
    </source>
</evidence>
<gene>
    <name evidence="9" type="ORF">LKD31_05530</name>
</gene>
<dbReference type="Gene3D" id="3.20.20.80">
    <property type="entry name" value="Glycosidases"/>
    <property type="match status" value="1"/>
</dbReference>
<evidence type="ECO:0000259" key="8">
    <source>
        <dbReference type="Pfam" id="PF02838"/>
    </source>
</evidence>
<dbReference type="GO" id="GO:0016020">
    <property type="term" value="C:membrane"/>
    <property type="evidence" value="ECO:0007669"/>
    <property type="project" value="TreeGrafter"/>
</dbReference>
<evidence type="ECO:0000256" key="2">
    <source>
        <dbReference type="ARBA" id="ARBA00006285"/>
    </source>
</evidence>
<dbReference type="RefSeq" id="WP_308448949.1">
    <property type="nucleotide sequence ID" value="NZ_JAJEQC010000004.1"/>
</dbReference>
<dbReference type="GO" id="GO:0004563">
    <property type="term" value="F:beta-N-acetylhexosaminidase activity"/>
    <property type="evidence" value="ECO:0007669"/>
    <property type="project" value="UniProtKB-EC"/>
</dbReference>
<sequence length="544" mass="61266">MLNLIPAPRGSVHMQEGSVKLPETVTVSLGDFAPWCLEAFAARLDGHVETAENGFITLKKVDIAKEGYKLTVTKDGITVEAADESGVVWALTTVTELTAEGEALPIVTIEDAPHYGHRGLSLDCSRHFFTADEVKKVIDQMTRVKLNVLHWHLVDDQGWRIECKTLPLLHETTGTYYTQEEIGSVIEYARVRGMEIIPEIDMPGHTRSMIAAYPHLSCFGEKTELCQFGGIFEKILCPGKDETFEFIEKLLTEVCALFPDDRFHIGGDEAPKTEWKKCPHCKARMEALGLTDYEDLQGYFTKRVVAILKKHGKRAVCWNDVLESKDVDTGNIIQYWTAQHEAPVPAFIERGGKVIFSNMSALYFDYPHGINSLNKVYHYQPVVMDKSYADSPNMLGYEAALWSEQVETPEHLEELLFPRLYAVSEIAWNEAGDYADFEHRAEKKIEIAAKQGVNCMTKDGWNPEGEARVQSAATFIAHMMNPGGIGTPHTDAEREMVRPVIEKFAQIWFRPQDVPEMMKNDDLVGAALNFMKMFPPENDKTKGE</sequence>
<protein>
    <recommendedName>
        <fullName evidence="3">beta-N-acetylhexosaminidase</fullName>
        <ecNumber evidence="3">3.2.1.52</ecNumber>
    </recommendedName>
</protein>
<dbReference type="GO" id="GO:0030203">
    <property type="term" value="P:glycosaminoglycan metabolic process"/>
    <property type="evidence" value="ECO:0007669"/>
    <property type="project" value="TreeGrafter"/>
</dbReference>
<evidence type="ECO:0000256" key="5">
    <source>
        <dbReference type="ARBA" id="ARBA00023295"/>
    </source>
</evidence>
<dbReference type="PANTHER" id="PTHR22600:SF57">
    <property type="entry name" value="BETA-N-ACETYLHEXOSAMINIDASE"/>
    <property type="match status" value="1"/>
</dbReference>
<comment type="similarity">
    <text evidence="2">Belongs to the glycosyl hydrolase 20 family.</text>
</comment>
<dbReference type="InterPro" id="IPR025705">
    <property type="entry name" value="Beta_hexosaminidase_sua/sub"/>
</dbReference>
<dbReference type="CDD" id="cd06563">
    <property type="entry name" value="GH20_chitobiase-like"/>
    <property type="match status" value="1"/>
</dbReference>